<dbReference type="Proteomes" id="UP000259026">
    <property type="component" value="Segment"/>
</dbReference>
<keyword evidence="2" id="KW-1185">Reference proteome</keyword>
<evidence type="ECO:0000313" key="2">
    <source>
        <dbReference type="Proteomes" id="UP000259026"/>
    </source>
</evidence>
<proteinExistence type="predicted"/>
<gene>
    <name evidence="1" type="ORF">CcrPW_gp317</name>
</gene>
<organism evidence="1 2">
    <name type="scientific">Caulobacter phage CcrPW</name>
    <dbReference type="NCBI Taxonomy" id="2283271"/>
    <lineage>
        <taxon>Viruses</taxon>
        <taxon>Duplodnaviria</taxon>
        <taxon>Heunggongvirae</taxon>
        <taxon>Uroviricota</taxon>
        <taxon>Caudoviricetes</taxon>
        <taxon>Jeanschmidtviridae</taxon>
        <taxon>Colossusvirus</taxon>
        <taxon>Colossusvirus PW</taxon>
    </lineage>
</organism>
<reference evidence="1 2" key="2">
    <citation type="submission" date="2018-09" db="EMBL/GenBank/DDBJ databases">
        <title>Giant CbK-like Caulobacter bacteriophages have genetically divergent genomes.</title>
        <authorList>
            <person name="Wilson K."/>
            <person name="Ely B."/>
        </authorList>
    </citation>
    <scope>NUCLEOTIDE SEQUENCE [LARGE SCALE GENOMIC DNA]</scope>
</reference>
<name>A0A385EAV4_9CAUD</name>
<evidence type="ECO:0000313" key="1">
    <source>
        <dbReference type="EMBL" id="AXQ68856.1"/>
    </source>
</evidence>
<dbReference type="EMBL" id="MH588545">
    <property type="protein sequence ID" value="AXQ68856.1"/>
    <property type="molecule type" value="Genomic_DNA"/>
</dbReference>
<reference evidence="2" key="1">
    <citation type="submission" date="2018-07" db="EMBL/GenBank/DDBJ databases">
        <title>Giant CbK-like Caulobacter bacteriophages have genetically divergent genomes.</title>
        <authorList>
            <person name="Wilson K.M."/>
            <person name="Ely B."/>
        </authorList>
    </citation>
    <scope>NUCLEOTIDE SEQUENCE [LARGE SCALE GENOMIC DNA]</scope>
</reference>
<accession>A0A385EAV4</accession>
<protein>
    <submittedName>
        <fullName evidence="1">Uncharacterized protein</fullName>
    </submittedName>
</protein>
<sequence length="124" mass="13871">MTELEERLDPQTLADLIYRHFYNGPVGGARHRLARIIRNHVMGLPIMYFQEVLDEYLTSALALNDSTDPAIRAENQKALADARALFWKGLNGVADPVYVDGLIAYAAAKELTPCIADTIARRRT</sequence>